<gene>
    <name evidence="5" type="ORF">ACFOSH_40185</name>
</gene>
<dbReference type="InterPro" id="IPR041698">
    <property type="entry name" value="Methyltransf_25"/>
</dbReference>
<comment type="caution">
    <text evidence="5">The sequence shown here is derived from an EMBL/GenBank/DDBJ whole genome shotgun (WGS) entry which is preliminary data.</text>
</comment>
<dbReference type="RefSeq" id="WP_378246366.1">
    <property type="nucleotide sequence ID" value="NZ_JBHRWK010000102.1"/>
</dbReference>
<dbReference type="EMBL" id="JBHRWK010000102">
    <property type="protein sequence ID" value="MFC3455688.1"/>
    <property type="molecule type" value="Genomic_DNA"/>
</dbReference>
<dbReference type="GO" id="GO:0008168">
    <property type="term" value="F:methyltransferase activity"/>
    <property type="evidence" value="ECO:0007669"/>
    <property type="project" value="UniProtKB-KW"/>
</dbReference>
<keyword evidence="6" id="KW-1185">Reference proteome</keyword>
<organism evidence="5 6">
    <name type="scientific">Amycolatopsis speibonae</name>
    <dbReference type="NCBI Taxonomy" id="1450224"/>
    <lineage>
        <taxon>Bacteria</taxon>
        <taxon>Bacillati</taxon>
        <taxon>Actinomycetota</taxon>
        <taxon>Actinomycetes</taxon>
        <taxon>Pseudonocardiales</taxon>
        <taxon>Pseudonocardiaceae</taxon>
        <taxon>Amycolatopsis</taxon>
    </lineage>
</organism>
<evidence type="ECO:0000259" key="4">
    <source>
        <dbReference type="Pfam" id="PF13649"/>
    </source>
</evidence>
<name>A0ABV7PC67_9PSEU</name>
<keyword evidence="1 5" id="KW-0489">Methyltransferase</keyword>
<evidence type="ECO:0000256" key="2">
    <source>
        <dbReference type="ARBA" id="ARBA00022679"/>
    </source>
</evidence>
<keyword evidence="3" id="KW-0949">S-adenosyl-L-methionine</keyword>
<sequence length="273" mass="28617">MSSRKVGTQRAFDAAADFAALGRHLWDPIGAATVAAAGLGEGSRVLDACCGTGASAIPAARAVGAGGVVDAIDLSGPMIGELRRLSADLPQLRAYEADATAWDTDGYDAVLSALGIFFFPDMTDGTERLISRARPGGRAVFTIWRGGAMVTAGRHAGRAMAAVTDSTPPPEREPSLIDRIDQADTYAEWLSGRDLSDVDVVVNELRLTMTPEVAWLVVIGSGFRGIVDGLEPGVVEQVRERYLESLSAEGVTELDATTLIGSGTVRRAGRSLT</sequence>
<proteinExistence type="predicted"/>
<evidence type="ECO:0000313" key="6">
    <source>
        <dbReference type="Proteomes" id="UP001595645"/>
    </source>
</evidence>
<dbReference type="InterPro" id="IPR029063">
    <property type="entry name" value="SAM-dependent_MTases_sf"/>
</dbReference>
<dbReference type="CDD" id="cd02440">
    <property type="entry name" value="AdoMet_MTases"/>
    <property type="match status" value="1"/>
</dbReference>
<keyword evidence="2 5" id="KW-0808">Transferase</keyword>
<dbReference type="PANTHER" id="PTHR43464">
    <property type="entry name" value="METHYLTRANSFERASE"/>
    <property type="match status" value="1"/>
</dbReference>
<dbReference type="GO" id="GO:0032259">
    <property type="term" value="P:methylation"/>
    <property type="evidence" value="ECO:0007669"/>
    <property type="project" value="UniProtKB-KW"/>
</dbReference>
<evidence type="ECO:0000256" key="3">
    <source>
        <dbReference type="ARBA" id="ARBA00022691"/>
    </source>
</evidence>
<dbReference type="Proteomes" id="UP001595645">
    <property type="component" value="Unassembled WGS sequence"/>
</dbReference>
<reference evidence="6" key="1">
    <citation type="journal article" date="2019" name="Int. J. Syst. Evol. Microbiol.">
        <title>The Global Catalogue of Microorganisms (GCM) 10K type strain sequencing project: providing services to taxonomists for standard genome sequencing and annotation.</title>
        <authorList>
            <consortium name="The Broad Institute Genomics Platform"/>
            <consortium name="The Broad Institute Genome Sequencing Center for Infectious Disease"/>
            <person name="Wu L."/>
            <person name="Ma J."/>
        </authorList>
    </citation>
    <scope>NUCLEOTIDE SEQUENCE [LARGE SCALE GENOMIC DNA]</scope>
    <source>
        <strain evidence="6">CGMCC 4.7676</strain>
    </source>
</reference>
<dbReference type="EC" id="2.1.1.-" evidence="5"/>
<evidence type="ECO:0000256" key="1">
    <source>
        <dbReference type="ARBA" id="ARBA00022603"/>
    </source>
</evidence>
<dbReference type="Pfam" id="PF13649">
    <property type="entry name" value="Methyltransf_25"/>
    <property type="match status" value="1"/>
</dbReference>
<dbReference type="SUPFAM" id="SSF53335">
    <property type="entry name" value="S-adenosyl-L-methionine-dependent methyltransferases"/>
    <property type="match status" value="1"/>
</dbReference>
<dbReference type="Gene3D" id="3.40.50.150">
    <property type="entry name" value="Vaccinia Virus protein VP39"/>
    <property type="match status" value="1"/>
</dbReference>
<accession>A0ABV7PC67</accession>
<feature type="domain" description="Methyltransferase" evidence="4">
    <location>
        <begin position="45"/>
        <end position="137"/>
    </location>
</feature>
<protein>
    <submittedName>
        <fullName evidence="5">Class I SAM-dependent methyltransferase</fullName>
        <ecNumber evidence="5">2.1.1.-</ecNumber>
    </submittedName>
</protein>
<dbReference type="PANTHER" id="PTHR43464:SF19">
    <property type="entry name" value="UBIQUINONE BIOSYNTHESIS O-METHYLTRANSFERASE, MITOCHONDRIAL"/>
    <property type="match status" value="1"/>
</dbReference>
<evidence type="ECO:0000313" key="5">
    <source>
        <dbReference type="EMBL" id="MFC3455688.1"/>
    </source>
</evidence>